<accession>A0A8W8KHY8</accession>
<proteinExistence type="predicted"/>
<evidence type="ECO:0000256" key="1">
    <source>
        <dbReference type="SAM" id="MobiDB-lite"/>
    </source>
</evidence>
<keyword evidence="2" id="KW-1133">Transmembrane helix</keyword>
<dbReference type="AlphaFoldDB" id="A0A8W8KHY8"/>
<organism evidence="4 5">
    <name type="scientific">Magallana gigas</name>
    <name type="common">Pacific oyster</name>
    <name type="synonym">Crassostrea gigas</name>
    <dbReference type="NCBI Taxonomy" id="29159"/>
    <lineage>
        <taxon>Eukaryota</taxon>
        <taxon>Metazoa</taxon>
        <taxon>Spiralia</taxon>
        <taxon>Lophotrochozoa</taxon>
        <taxon>Mollusca</taxon>
        <taxon>Bivalvia</taxon>
        <taxon>Autobranchia</taxon>
        <taxon>Pteriomorphia</taxon>
        <taxon>Ostreida</taxon>
        <taxon>Ostreoidea</taxon>
        <taxon>Ostreidae</taxon>
        <taxon>Magallana</taxon>
    </lineage>
</organism>
<dbReference type="OMA" id="RERCIEC"/>
<dbReference type="EnsemblMetazoa" id="G23974.1">
    <property type="protein sequence ID" value="G23974.1:cds"/>
    <property type="gene ID" value="G23974"/>
</dbReference>
<sequence length="267" mass="30183">MENNLNVSMLLLIGVHVFLATATVTVDPHKCGDVCCTSYKPHRERCIECPPGWYGANCSKICADGLYGRLCMEQCPSQCNTTCDKISGRCQGLNTDLEDQIIKFVERNIWLLIGTSSIFVLCSCVWAVIFYKICTKDKGQVIDHSADQNPQQSNGIIYENDEASIKHSTSVQPPLLVLENNKSVPQEQVQYSKVKKRNSQTRKKVVSKEMTSHEDYNDDSDDMFDSDEFEDSNEMCSKVQISDLPKTSQTEHQSMRRPDEAYGSIWL</sequence>
<feature type="compositionally biased region" description="Basic residues" evidence="1">
    <location>
        <begin position="195"/>
        <end position="205"/>
    </location>
</feature>
<evidence type="ECO:0000313" key="5">
    <source>
        <dbReference type="Proteomes" id="UP000005408"/>
    </source>
</evidence>
<name>A0A8W8KHY8_MAGGI</name>
<evidence type="ECO:0000313" key="4">
    <source>
        <dbReference type="EnsemblMetazoa" id="G23974.1:cds"/>
    </source>
</evidence>
<feature type="region of interest" description="Disordered" evidence="1">
    <location>
        <begin position="195"/>
        <end position="267"/>
    </location>
</feature>
<feature type="signal peptide" evidence="3">
    <location>
        <begin position="1"/>
        <end position="22"/>
    </location>
</feature>
<keyword evidence="5" id="KW-1185">Reference proteome</keyword>
<keyword evidence="2" id="KW-0472">Membrane</keyword>
<dbReference type="OrthoDB" id="283575at2759"/>
<keyword evidence="3" id="KW-0732">Signal</keyword>
<evidence type="ECO:0000256" key="2">
    <source>
        <dbReference type="SAM" id="Phobius"/>
    </source>
</evidence>
<feature type="compositionally biased region" description="Acidic residues" evidence="1">
    <location>
        <begin position="216"/>
        <end position="233"/>
    </location>
</feature>
<feature type="chain" id="PRO_5036463137" evidence="3">
    <location>
        <begin position="23"/>
        <end position="267"/>
    </location>
</feature>
<evidence type="ECO:0000256" key="3">
    <source>
        <dbReference type="SAM" id="SignalP"/>
    </source>
</evidence>
<keyword evidence="2" id="KW-0812">Transmembrane</keyword>
<dbReference type="Proteomes" id="UP000005408">
    <property type="component" value="Unassembled WGS sequence"/>
</dbReference>
<reference evidence="4" key="1">
    <citation type="submission" date="2022-08" db="UniProtKB">
        <authorList>
            <consortium name="EnsemblMetazoa"/>
        </authorList>
    </citation>
    <scope>IDENTIFICATION</scope>
    <source>
        <strain evidence="4">05x7-T-G4-1.051#20</strain>
    </source>
</reference>
<protein>
    <submittedName>
        <fullName evidence="4">Uncharacterized protein</fullName>
    </submittedName>
</protein>
<feature type="compositionally biased region" description="Basic and acidic residues" evidence="1">
    <location>
        <begin position="206"/>
        <end position="215"/>
    </location>
</feature>
<feature type="transmembrane region" description="Helical" evidence="2">
    <location>
        <begin position="109"/>
        <end position="131"/>
    </location>
</feature>
<dbReference type="Gene3D" id="2.170.300.10">
    <property type="entry name" value="Tie2 ligand-binding domain superfamily"/>
    <property type="match status" value="1"/>
</dbReference>